<evidence type="ECO:0000256" key="2">
    <source>
        <dbReference type="ARBA" id="ARBA00022448"/>
    </source>
</evidence>
<keyword evidence="3 4" id="KW-0732">Signal</keyword>
<comment type="caution">
    <text evidence="5">The sequence shown here is derived from an EMBL/GenBank/DDBJ whole genome shotgun (WGS) entry which is preliminary data.</text>
</comment>
<evidence type="ECO:0000256" key="4">
    <source>
        <dbReference type="SAM" id="SignalP"/>
    </source>
</evidence>
<gene>
    <name evidence="5" type="ORF">QJS35_15075</name>
</gene>
<keyword evidence="6" id="KW-1185">Reference proteome</keyword>
<feature type="signal peptide" evidence="4">
    <location>
        <begin position="1"/>
        <end position="26"/>
    </location>
</feature>
<dbReference type="Proteomes" id="UP001493487">
    <property type="component" value="Unassembled WGS sequence"/>
</dbReference>
<dbReference type="EMBL" id="JASKHM010000008">
    <property type="protein sequence ID" value="MEQ4483716.1"/>
    <property type="molecule type" value="Genomic_DNA"/>
</dbReference>
<proteinExistence type="inferred from homology"/>
<dbReference type="PANTHER" id="PTHR43649:SF34">
    <property type="entry name" value="ABC TRANSPORTER PERIPLASMIC-BINDING PROTEIN YCJN-RELATED"/>
    <property type="match status" value="1"/>
</dbReference>
<accession>A0ABV1KVV8</accession>
<dbReference type="Gene3D" id="3.40.190.10">
    <property type="entry name" value="Periplasmic binding protein-like II"/>
    <property type="match status" value="2"/>
</dbReference>
<evidence type="ECO:0000256" key="1">
    <source>
        <dbReference type="ARBA" id="ARBA00008520"/>
    </source>
</evidence>
<organism evidence="5 6">
    <name type="scientific">Cohnella silvisoli</name>
    <dbReference type="NCBI Taxonomy" id="2873699"/>
    <lineage>
        <taxon>Bacteria</taxon>
        <taxon>Bacillati</taxon>
        <taxon>Bacillota</taxon>
        <taxon>Bacilli</taxon>
        <taxon>Bacillales</taxon>
        <taxon>Paenibacillaceae</taxon>
        <taxon>Cohnella</taxon>
    </lineage>
</organism>
<evidence type="ECO:0000313" key="5">
    <source>
        <dbReference type="EMBL" id="MEQ4483716.1"/>
    </source>
</evidence>
<dbReference type="PANTHER" id="PTHR43649">
    <property type="entry name" value="ARABINOSE-BINDING PROTEIN-RELATED"/>
    <property type="match status" value="1"/>
</dbReference>
<dbReference type="RefSeq" id="WP_232186113.1">
    <property type="nucleotide sequence ID" value="NZ_JAIOAP010000007.1"/>
</dbReference>
<evidence type="ECO:0000313" key="6">
    <source>
        <dbReference type="Proteomes" id="UP001493487"/>
    </source>
</evidence>
<dbReference type="InterPro" id="IPR006059">
    <property type="entry name" value="SBP"/>
</dbReference>
<dbReference type="InterPro" id="IPR050490">
    <property type="entry name" value="Bact_solute-bd_prot1"/>
</dbReference>
<reference evidence="5 6" key="1">
    <citation type="journal article" date="2023" name="Genome Announc.">
        <title>Pan-Genome Analyses of the Genus Cohnella and Proposal of the Novel Species Cohnella silvisoli sp. nov., Isolated from Forest Soil.</title>
        <authorList>
            <person name="Wang C."/>
            <person name="Mao L."/>
            <person name="Bao G."/>
            <person name="Zhu H."/>
        </authorList>
    </citation>
    <scope>NUCLEOTIDE SEQUENCE [LARGE SCALE GENOMIC DNA]</scope>
    <source>
        <strain evidence="5 6">NL03-T5-1</strain>
    </source>
</reference>
<name>A0ABV1KVV8_9BACL</name>
<evidence type="ECO:0000256" key="3">
    <source>
        <dbReference type="ARBA" id="ARBA00022729"/>
    </source>
</evidence>
<feature type="chain" id="PRO_5045610648" evidence="4">
    <location>
        <begin position="27"/>
        <end position="425"/>
    </location>
</feature>
<dbReference type="SUPFAM" id="SSF53850">
    <property type="entry name" value="Periplasmic binding protein-like II"/>
    <property type="match status" value="1"/>
</dbReference>
<dbReference type="Pfam" id="PF01547">
    <property type="entry name" value="SBP_bac_1"/>
    <property type="match status" value="1"/>
</dbReference>
<sequence length="425" mass="46494">MRKKITAILAAILVTGLLAGCSGKNADPIASSASSEAPKNVTITALFMKQAGYSEDAIKEATDAFIKENPNIKVETTFVPYEVLEQKTLVANGGYDVILVDAPWTAKYVKANLIKEVTDKVSTADRDDIFAGAISAMQYEDKLYGMPWLNDVKYLFYNKEMLKQAGINAPPKTWDELIADCKILKEKKIVDFPIVWSWKQAEALAVDYALIAGSFGGKFVEDGKPVVNDPSNIEALKFMQQSLTDGLSNPGSPEYLEEDVRGVFSSGKAAFALNWTYMFGMANDPKESKIVGNVGIAQVPGTAKAASATINGGMGLSIAQSSKNPDEAWKYIQYLSAKDFQKKHAKDALPIWKSLFADADVIATNPELVNLSKTQYEYLINRPQVPWYGELSKQMQVAVQVALLGRSSPEDALNKLQTKALDMSK</sequence>
<comment type="similarity">
    <text evidence="1">Belongs to the bacterial solute-binding protein 1 family.</text>
</comment>
<keyword evidence="2" id="KW-0813">Transport</keyword>
<protein>
    <submittedName>
        <fullName evidence="5">Extracellular solute-binding protein</fullName>
    </submittedName>
</protein>
<dbReference type="PROSITE" id="PS51257">
    <property type="entry name" value="PROKAR_LIPOPROTEIN"/>
    <property type="match status" value="1"/>
</dbReference>